<dbReference type="AlphaFoldDB" id="A0A657LLT7"/>
<accession>A0A657LLT7</accession>
<dbReference type="Gene3D" id="6.10.10.120">
    <property type="entry name" value="Antitoxin ParD1-like"/>
    <property type="match status" value="1"/>
</dbReference>
<evidence type="ECO:0008006" key="3">
    <source>
        <dbReference type="Google" id="ProtNLM"/>
    </source>
</evidence>
<dbReference type="OrthoDB" id="8392969at2"/>
<dbReference type="EMBL" id="LSRP01000124">
    <property type="protein sequence ID" value="OJF91626.1"/>
    <property type="molecule type" value="Genomic_DNA"/>
</dbReference>
<evidence type="ECO:0000313" key="1">
    <source>
        <dbReference type="EMBL" id="OJF91626.1"/>
    </source>
</evidence>
<dbReference type="InterPro" id="IPR038296">
    <property type="entry name" value="ParD_sf"/>
</dbReference>
<comment type="caution">
    <text evidence="1">The sequence shown here is derived from an EMBL/GenBank/DDBJ whole genome shotgun (WGS) entry which is preliminary data.</text>
</comment>
<dbReference type="Proteomes" id="UP000182661">
    <property type="component" value="Unassembled WGS sequence"/>
</dbReference>
<evidence type="ECO:0000313" key="2">
    <source>
        <dbReference type="Proteomes" id="UP000182661"/>
    </source>
</evidence>
<organism evidence="1 2">
    <name type="scientific">Pararhizobium antarcticum</name>
    <dbReference type="NCBI Taxonomy" id="1798805"/>
    <lineage>
        <taxon>Bacteria</taxon>
        <taxon>Pseudomonadati</taxon>
        <taxon>Pseudomonadota</taxon>
        <taxon>Alphaproteobacteria</taxon>
        <taxon>Hyphomicrobiales</taxon>
        <taxon>Rhizobiaceae</taxon>
        <taxon>Rhizobium/Agrobacterium group</taxon>
        <taxon>Pararhizobium</taxon>
    </lineage>
</organism>
<reference evidence="1 2" key="1">
    <citation type="submission" date="2016-02" db="EMBL/GenBank/DDBJ databases">
        <title>Genome sequencing of a beta-galactosidase producing bacteria Rhizobium sp. 59.</title>
        <authorList>
            <person name="Wang D."/>
            <person name="Kot W."/>
            <person name="Qin Y."/>
            <person name="Hansen L."/>
            <person name="Naqvi K."/>
            <person name="Rensing C."/>
        </authorList>
    </citation>
    <scope>NUCLEOTIDE SEQUENCE [LARGE SCALE GENOMIC DNA]</scope>
    <source>
        <strain evidence="1 2">59</strain>
    </source>
</reference>
<protein>
    <recommendedName>
        <fullName evidence="3">CopG family transcriptional regulator</fullName>
    </recommendedName>
</protein>
<gene>
    <name evidence="1" type="ORF">AX760_23235</name>
</gene>
<proteinExistence type="predicted"/>
<sequence>MEAQMTVKTTLSFTDRHHHFLAEKVGQGVFATQSAAVAAALEQMMQDEQERDVALAAITQEIRARMETPRSAFIDQDDAFATAQATIGTARGA</sequence>
<keyword evidence="2" id="KW-1185">Reference proteome</keyword>
<name>A0A657LLT7_9HYPH</name>